<dbReference type="Pfam" id="PF00195">
    <property type="entry name" value="Chal_sti_synt_N"/>
    <property type="match status" value="1"/>
</dbReference>
<dbReference type="Proteomes" id="UP000027178">
    <property type="component" value="Unassembled WGS sequence"/>
</dbReference>
<dbReference type="InterPro" id="IPR001099">
    <property type="entry name" value="Chalcone/stilbene_synt_N"/>
</dbReference>
<dbReference type="EMBL" id="JNBY01000073">
    <property type="protein sequence ID" value="KDN86031.1"/>
    <property type="molecule type" value="Genomic_DNA"/>
</dbReference>
<evidence type="ECO:0000259" key="5">
    <source>
        <dbReference type="Pfam" id="PF00195"/>
    </source>
</evidence>
<sequence length="336" mass="34454">MAGGVAALRGGAGDERALSERFFASAGVEFRHLAFPLERFEEFAGFGRANDAWLEGASELACRAAESALDTAGLAAEQVDLVVSTTVTGISVPSLEARVAARLGLREDVRRVPLFGLGCAGGAGGLAVVDALLTGRPDGVALLLATELCSLTLQRADTSPANLLATALFGDGAGALLAVGDEVPRSGAPAGGGPVVVATRSRLYPGTERLLGWEVGDSGFGILLGPELPELVRLHVGEEVSSFLAAHDLKPGDVDTWVCHPGGPRVLDVLGEELGLSEAVLAPSRESLARCGNLSSASVLHILRDVIAQGPPPPGSFGLMLALGPGFASELVLMRW</sequence>
<name>A0A066Z6S1_9ACTN</name>
<keyword evidence="2" id="KW-0808">Transferase</keyword>
<dbReference type="PIRSF" id="PIRSF000451">
    <property type="entry name" value="PKS_III"/>
    <property type="match status" value="1"/>
</dbReference>
<gene>
    <name evidence="7" type="ORF">KCH_18480</name>
</gene>
<dbReference type="HOGENOM" id="CLU_034992_0_1_11"/>
<proteinExistence type="inferred from homology"/>
<dbReference type="PATRIC" id="fig|1348663.4.peg.1779"/>
<feature type="domain" description="Chalcone/stilbene synthase C-terminal" evidence="6">
    <location>
        <begin position="200"/>
        <end position="335"/>
    </location>
</feature>
<dbReference type="InterPro" id="IPR012328">
    <property type="entry name" value="Chalcone/stilbene_synt_C"/>
</dbReference>
<dbReference type="InterPro" id="IPR016039">
    <property type="entry name" value="Thiolase-like"/>
</dbReference>
<dbReference type="AlphaFoldDB" id="A0A066Z6S1"/>
<evidence type="ECO:0000256" key="2">
    <source>
        <dbReference type="ARBA" id="ARBA00022679"/>
    </source>
</evidence>
<dbReference type="PANTHER" id="PTHR11877">
    <property type="entry name" value="HYDROXYMETHYLGLUTARYL-COA SYNTHASE"/>
    <property type="match status" value="1"/>
</dbReference>
<evidence type="ECO:0000256" key="3">
    <source>
        <dbReference type="ARBA" id="ARBA00023315"/>
    </source>
</evidence>
<dbReference type="Gene3D" id="3.40.47.10">
    <property type="match status" value="2"/>
</dbReference>
<dbReference type="InterPro" id="IPR011141">
    <property type="entry name" value="Polyketide_synthase_type-III"/>
</dbReference>
<dbReference type="eggNOG" id="COG3424">
    <property type="taxonomic scope" value="Bacteria"/>
</dbReference>
<dbReference type="SUPFAM" id="SSF53901">
    <property type="entry name" value="Thiolase-like"/>
    <property type="match status" value="1"/>
</dbReference>
<reference evidence="7 8" key="1">
    <citation type="submission" date="2014-05" db="EMBL/GenBank/DDBJ databases">
        <title>Draft Genome Sequence of Kitasatospora cheerisanensis KCTC 2395.</title>
        <authorList>
            <person name="Nam D.H."/>
        </authorList>
    </citation>
    <scope>NUCLEOTIDE SEQUENCE [LARGE SCALE GENOMIC DNA]</scope>
    <source>
        <strain evidence="7 8">KCTC 2395</strain>
    </source>
</reference>
<keyword evidence="3" id="KW-0012">Acyltransferase</keyword>
<evidence type="ECO:0000259" key="6">
    <source>
        <dbReference type="Pfam" id="PF02797"/>
    </source>
</evidence>
<evidence type="ECO:0000313" key="8">
    <source>
        <dbReference type="Proteomes" id="UP000027178"/>
    </source>
</evidence>
<feature type="active site" description="Acyl-thioester intermediate" evidence="4">
    <location>
        <position position="119"/>
    </location>
</feature>
<dbReference type="Pfam" id="PF02797">
    <property type="entry name" value="Chal_sti_synt_C"/>
    <property type="match status" value="1"/>
</dbReference>
<evidence type="ECO:0000256" key="4">
    <source>
        <dbReference type="PIRSR" id="PIRSR000451-1"/>
    </source>
</evidence>
<dbReference type="PANTHER" id="PTHR11877:SF99">
    <property type="entry name" value="1,3,6,8-TETRAHYDROXYNAPHTHALENE SYNTHASE"/>
    <property type="match status" value="1"/>
</dbReference>
<evidence type="ECO:0000256" key="1">
    <source>
        <dbReference type="ARBA" id="ARBA00005531"/>
    </source>
</evidence>
<evidence type="ECO:0000313" key="7">
    <source>
        <dbReference type="EMBL" id="KDN86031.1"/>
    </source>
</evidence>
<feature type="domain" description="Chalcone/stilbene synthase N-terminal" evidence="5">
    <location>
        <begin position="56"/>
        <end position="177"/>
    </location>
</feature>
<keyword evidence="8" id="KW-1185">Reference proteome</keyword>
<accession>A0A066Z6S1</accession>
<protein>
    <submittedName>
        <fullName evidence="7">Stilbene synthase</fullName>
    </submittedName>
</protein>
<dbReference type="GO" id="GO:0030639">
    <property type="term" value="P:polyketide biosynthetic process"/>
    <property type="evidence" value="ECO:0007669"/>
    <property type="project" value="TreeGrafter"/>
</dbReference>
<dbReference type="GO" id="GO:0016747">
    <property type="term" value="F:acyltransferase activity, transferring groups other than amino-acyl groups"/>
    <property type="evidence" value="ECO:0007669"/>
    <property type="project" value="InterPro"/>
</dbReference>
<dbReference type="CDD" id="cd00831">
    <property type="entry name" value="CHS_like"/>
    <property type="match status" value="1"/>
</dbReference>
<organism evidence="7 8">
    <name type="scientific">Kitasatospora cheerisanensis KCTC 2395</name>
    <dbReference type="NCBI Taxonomy" id="1348663"/>
    <lineage>
        <taxon>Bacteria</taxon>
        <taxon>Bacillati</taxon>
        <taxon>Actinomycetota</taxon>
        <taxon>Actinomycetes</taxon>
        <taxon>Kitasatosporales</taxon>
        <taxon>Streptomycetaceae</taxon>
        <taxon>Kitasatospora</taxon>
    </lineage>
</organism>
<comment type="caution">
    <text evidence="7">The sequence shown here is derived from an EMBL/GenBank/DDBJ whole genome shotgun (WGS) entry which is preliminary data.</text>
</comment>
<comment type="similarity">
    <text evidence="1">Belongs to the thiolase-like superfamily. Chalcone/stilbene synthases family.</text>
</comment>